<organism evidence="7 8">
    <name type="scientific">Stieleria varia</name>
    <dbReference type="NCBI Taxonomy" id="2528005"/>
    <lineage>
        <taxon>Bacteria</taxon>
        <taxon>Pseudomonadati</taxon>
        <taxon>Planctomycetota</taxon>
        <taxon>Planctomycetia</taxon>
        <taxon>Pirellulales</taxon>
        <taxon>Pirellulaceae</taxon>
        <taxon>Stieleria</taxon>
    </lineage>
</organism>
<reference evidence="7 8" key="1">
    <citation type="submission" date="2019-02" db="EMBL/GenBank/DDBJ databases">
        <title>Deep-cultivation of Planctomycetes and their phenomic and genomic characterization uncovers novel biology.</title>
        <authorList>
            <person name="Wiegand S."/>
            <person name="Jogler M."/>
            <person name="Boedeker C."/>
            <person name="Pinto D."/>
            <person name="Vollmers J."/>
            <person name="Rivas-Marin E."/>
            <person name="Kohn T."/>
            <person name="Peeters S.H."/>
            <person name="Heuer A."/>
            <person name="Rast P."/>
            <person name="Oberbeckmann S."/>
            <person name="Bunk B."/>
            <person name="Jeske O."/>
            <person name="Meyerdierks A."/>
            <person name="Storesund J.E."/>
            <person name="Kallscheuer N."/>
            <person name="Luecker S."/>
            <person name="Lage O.M."/>
            <person name="Pohl T."/>
            <person name="Merkel B.J."/>
            <person name="Hornburger P."/>
            <person name="Mueller R.-W."/>
            <person name="Bruemmer F."/>
            <person name="Labrenz M."/>
            <person name="Spormann A.M."/>
            <person name="Op Den Camp H."/>
            <person name="Overmann J."/>
            <person name="Amann R."/>
            <person name="Jetten M.S.M."/>
            <person name="Mascher T."/>
            <person name="Medema M.H."/>
            <person name="Devos D.P."/>
            <person name="Kaster A.-K."/>
            <person name="Ovreas L."/>
            <person name="Rohde M."/>
            <person name="Galperin M.Y."/>
            <person name="Jogler C."/>
        </authorList>
    </citation>
    <scope>NUCLEOTIDE SEQUENCE [LARGE SCALE GENOMIC DNA]</scope>
    <source>
        <strain evidence="7 8">Pla52n</strain>
    </source>
</reference>
<accession>A0A5C6B0D2</accession>
<dbReference type="InterPro" id="IPR017850">
    <property type="entry name" value="Alkaline_phosphatase_core_sf"/>
</dbReference>
<feature type="chain" id="PRO_5023076141" evidence="5">
    <location>
        <begin position="30"/>
        <end position="498"/>
    </location>
</feature>
<dbReference type="SUPFAM" id="SSF53649">
    <property type="entry name" value="Alkaline phosphatase-like"/>
    <property type="match status" value="1"/>
</dbReference>
<evidence type="ECO:0000256" key="4">
    <source>
        <dbReference type="ARBA" id="ARBA00022837"/>
    </source>
</evidence>
<evidence type="ECO:0000313" key="7">
    <source>
        <dbReference type="EMBL" id="TWU04852.1"/>
    </source>
</evidence>
<keyword evidence="3 7" id="KW-0378">Hydrolase</keyword>
<comment type="caution">
    <text evidence="7">The sequence shown here is derived from an EMBL/GenBank/DDBJ whole genome shotgun (WGS) entry which is preliminary data.</text>
</comment>
<dbReference type="Gene3D" id="3.40.720.10">
    <property type="entry name" value="Alkaline Phosphatase, subunit A"/>
    <property type="match status" value="1"/>
</dbReference>
<dbReference type="GO" id="GO:0047753">
    <property type="term" value="F:choline-sulfatase activity"/>
    <property type="evidence" value="ECO:0007669"/>
    <property type="project" value="UniProtKB-EC"/>
</dbReference>
<dbReference type="InterPro" id="IPR000917">
    <property type="entry name" value="Sulfatase_N"/>
</dbReference>
<evidence type="ECO:0000259" key="6">
    <source>
        <dbReference type="Pfam" id="PF00884"/>
    </source>
</evidence>
<dbReference type="PROSITE" id="PS00523">
    <property type="entry name" value="SULFATASE_1"/>
    <property type="match status" value="1"/>
</dbReference>
<feature type="domain" description="Sulfatase N-terminal" evidence="6">
    <location>
        <begin position="35"/>
        <end position="382"/>
    </location>
</feature>
<dbReference type="PROSITE" id="PS00149">
    <property type="entry name" value="SULFATASE_2"/>
    <property type="match status" value="1"/>
</dbReference>
<evidence type="ECO:0000256" key="2">
    <source>
        <dbReference type="ARBA" id="ARBA00022723"/>
    </source>
</evidence>
<dbReference type="RefSeq" id="WP_146520195.1">
    <property type="nucleotide sequence ID" value="NZ_CP151726.1"/>
</dbReference>
<dbReference type="GO" id="GO:0004065">
    <property type="term" value="F:arylsulfatase activity"/>
    <property type="evidence" value="ECO:0007669"/>
    <property type="project" value="TreeGrafter"/>
</dbReference>
<keyword evidence="8" id="KW-1185">Reference proteome</keyword>
<dbReference type="InterPro" id="IPR024607">
    <property type="entry name" value="Sulfatase_CS"/>
</dbReference>
<dbReference type="PANTHER" id="PTHR42693">
    <property type="entry name" value="ARYLSULFATASE FAMILY MEMBER"/>
    <property type="match status" value="1"/>
</dbReference>
<evidence type="ECO:0000256" key="3">
    <source>
        <dbReference type="ARBA" id="ARBA00022801"/>
    </source>
</evidence>
<evidence type="ECO:0000256" key="1">
    <source>
        <dbReference type="ARBA" id="ARBA00008779"/>
    </source>
</evidence>
<dbReference type="EC" id="3.1.6.6" evidence="7"/>
<dbReference type="Pfam" id="PF00884">
    <property type="entry name" value="Sulfatase"/>
    <property type="match status" value="1"/>
</dbReference>
<dbReference type="GO" id="GO:0046872">
    <property type="term" value="F:metal ion binding"/>
    <property type="evidence" value="ECO:0007669"/>
    <property type="project" value="UniProtKB-KW"/>
</dbReference>
<proteinExistence type="inferred from homology"/>
<dbReference type="OrthoDB" id="237120at2"/>
<dbReference type="InterPro" id="IPR050738">
    <property type="entry name" value="Sulfatase"/>
</dbReference>
<evidence type="ECO:0000256" key="5">
    <source>
        <dbReference type="SAM" id="SignalP"/>
    </source>
</evidence>
<gene>
    <name evidence="7" type="primary">betC_14</name>
    <name evidence="7" type="ORF">Pla52n_28970</name>
</gene>
<keyword evidence="4" id="KW-0106">Calcium</keyword>
<evidence type="ECO:0000313" key="8">
    <source>
        <dbReference type="Proteomes" id="UP000320176"/>
    </source>
</evidence>
<comment type="similarity">
    <text evidence="1">Belongs to the sulfatase family.</text>
</comment>
<sequence precursor="true">MNRSTNSLLLTSILVATSIAMLHRTSISAAEPPVNLLIIQTDEHNFRTLGCYRDTLPKEQAFVWGPKAIVETPAIDSIAKRGAICTSFYATSPVCTPSRASFFTGHYPQDTNSWQNDRPMRSDIKTFAAMLTDAGYKTGYAGKWHLDGPGKPQWAPERQFGFADNRFMFNRGHWKKFELTDDGPRVGGRSKSGSPNYDLAGADKKTFSTDWLTDRAIDFVRQHAQQPFCFHLSLPDPHGPNTVRPPYDTMYQDLPIHPPMTFDRAAENPKWADASGRNAIKTFQTQQMALYFGMVRCIDDNVARLLATLDELDLTDHTMVVFTSDHGDLCYEHGRLNKGNPYEGSAKIPMIIAAPKIIPAGTVVDEALGTVDFLPTVMTLMGKPAGQGVQGRDASKLLTGKSVDDWHDITFLRSAGPAAGWIAAVSDRYKLVVSVADTPWLFDLQDDPDELINQLAASPHHPAAKEFAQAILQYAEQFKDPHAENPKIRSQLLELAKH</sequence>
<dbReference type="CDD" id="cd16034">
    <property type="entry name" value="sulfatase_like"/>
    <property type="match status" value="1"/>
</dbReference>
<protein>
    <submittedName>
        <fullName evidence="7">Choline-sulfatase</fullName>
        <ecNumber evidence="7">3.1.6.6</ecNumber>
    </submittedName>
</protein>
<name>A0A5C6B0D2_9BACT</name>
<keyword evidence="2" id="KW-0479">Metal-binding</keyword>
<keyword evidence="5" id="KW-0732">Signal</keyword>
<dbReference type="PANTHER" id="PTHR42693:SF53">
    <property type="entry name" value="ENDO-4-O-SULFATASE"/>
    <property type="match status" value="1"/>
</dbReference>
<dbReference type="Proteomes" id="UP000320176">
    <property type="component" value="Unassembled WGS sequence"/>
</dbReference>
<dbReference type="AlphaFoldDB" id="A0A5C6B0D2"/>
<dbReference type="EMBL" id="SJPN01000003">
    <property type="protein sequence ID" value="TWU04852.1"/>
    <property type="molecule type" value="Genomic_DNA"/>
</dbReference>
<feature type="signal peptide" evidence="5">
    <location>
        <begin position="1"/>
        <end position="29"/>
    </location>
</feature>